<evidence type="ECO:0000313" key="4">
    <source>
        <dbReference type="EMBL" id="TQV70777.1"/>
    </source>
</evidence>
<dbReference type="Proteomes" id="UP000319732">
    <property type="component" value="Unassembled WGS sequence"/>
</dbReference>
<dbReference type="Pfam" id="PF04375">
    <property type="entry name" value="HemX"/>
    <property type="match status" value="1"/>
</dbReference>
<keyword evidence="1" id="KW-0175">Coiled coil</keyword>
<dbReference type="OrthoDB" id="5739852at2"/>
<organism evidence="4 5">
    <name type="scientific">Exilibacterium tricleocarpae</name>
    <dbReference type="NCBI Taxonomy" id="2591008"/>
    <lineage>
        <taxon>Bacteria</taxon>
        <taxon>Pseudomonadati</taxon>
        <taxon>Pseudomonadota</taxon>
        <taxon>Gammaproteobacteria</taxon>
        <taxon>Cellvibrionales</taxon>
        <taxon>Cellvibrionaceae</taxon>
        <taxon>Exilibacterium</taxon>
    </lineage>
</organism>
<keyword evidence="3" id="KW-0472">Membrane</keyword>
<proteinExistence type="predicted"/>
<feature type="compositionally biased region" description="Basic and acidic residues" evidence="2">
    <location>
        <begin position="1"/>
        <end position="11"/>
    </location>
</feature>
<comment type="caution">
    <text evidence="4">The sequence shown here is derived from an EMBL/GenBank/DDBJ whole genome shotgun (WGS) entry which is preliminary data.</text>
</comment>
<feature type="transmembrane region" description="Helical" evidence="3">
    <location>
        <begin position="102"/>
        <end position="124"/>
    </location>
</feature>
<name>A0A545T0M5_9GAMM</name>
<evidence type="ECO:0000256" key="3">
    <source>
        <dbReference type="SAM" id="Phobius"/>
    </source>
</evidence>
<feature type="compositionally biased region" description="Basic and acidic residues" evidence="2">
    <location>
        <begin position="20"/>
        <end position="36"/>
    </location>
</feature>
<feature type="region of interest" description="Disordered" evidence="2">
    <location>
        <begin position="1"/>
        <end position="96"/>
    </location>
</feature>
<sequence length="457" mass="51000">MADKVPDKTETEPPAADPTKSAKERLEEERAERDESASLASAAPEQEEPTSEEPKSDPPQSEGAEPTGSNSKRPNPKRSGPEAQKSELPKPAPAGKRTGRGLWLFAVLTVLLLAALAGAGYWGWLWVEQERDKMTAELAQLAGQMQQQQTRLQALLTGAQEEIQSQQHNQQQQSATLERALTTMQQRLESHNKRLLSLSSTDRDDWRLAEAEYLLQLANQRLLIENDSRNAEQLLAAADTILLELQDVDLFVVREGINRDLTALKLAPKVDREGIYLRLAALAGQVQNLAVIPPNPFAERAVPAVAEESAAMPADSNWLQAVKRNFVDAFDKFSDYIRVTHHREPLRPILPPDSQSYLQQNLRFMLERAQLALMRQEQAIYTGSIQQARDWLRTHYRLASDRDGVAVQFDNELAQLQQVQVAQALPDISQSLEQLQAYIEKLHKLAPAPSPTGEGSE</sequence>
<evidence type="ECO:0000313" key="5">
    <source>
        <dbReference type="Proteomes" id="UP000319732"/>
    </source>
</evidence>
<dbReference type="InterPro" id="IPR007470">
    <property type="entry name" value="HemX"/>
</dbReference>
<gene>
    <name evidence="4" type="ORF">FKG94_20845</name>
</gene>
<keyword evidence="5" id="KW-1185">Reference proteome</keyword>
<evidence type="ECO:0000256" key="2">
    <source>
        <dbReference type="SAM" id="MobiDB-lite"/>
    </source>
</evidence>
<keyword evidence="3" id="KW-1133">Transmembrane helix</keyword>
<dbReference type="EMBL" id="VHSG01000023">
    <property type="protein sequence ID" value="TQV70777.1"/>
    <property type="molecule type" value="Genomic_DNA"/>
</dbReference>
<dbReference type="PANTHER" id="PTHR38043">
    <property type="entry name" value="PROTEIN HEMX"/>
    <property type="match status" value="1"/>
</dbReference>
<protein>
    <submittedName>
        <fullName evidence="4">Uncharacterized protein</fullName>
    </submittedName>
</protein>
<evidence type="ECO:0000256" key="1">
    <source>
        <dbReference type="SAM" id="Coils"/>
    </source>
</evidence>
<reference evidence="4 5" key="1">
    <citation type="submission" date="2019-06" db="EMBL/GenBank/DDBJ databases">
        <title>Whole genome sequence for Cellvibrionaceae sp. R142.</title>
        <authorList>
            <person name="Wang G."/>
        </authorList>
    </citation>
    <scope>NUCLEOTIDE SEQUENCE [LARGE SCALE GENOMIC DNA]</scope>
    <source>
        <strain evidence="4 5">R142</strain>
    </source>
</reference>
<dbReference type="PANTHER" id="PTHR38043:SF1">
    <property type="entry name" value="PROTEIN HEMX"/>
    <property type="match status" value="1"/>
</dbReference>
<feature type="coiled-coil region" evidence="1">
    <location>
        <begin position="131"/>
        <end position="194"/>
    </location>
</feature>
<dbReference type="AlphaFoldDB" id="A0A545T0M5"/>
<keyword evidence="3" id="KW-0812">Transmembrane</keyword>
<accession>A0A545T0M5</accession>